<feature type="transmembrane region" description="Helical" evidence="3">
    <location>
        <begin position="96"/>
        <end position="112"/>
    </location>
</feature>
<dbReference type="Proteomes" id="UP000094741">
    <property type="component" value="Unassembled WGS sequence"/>
</dbReference>
<dbReference type="Pfam" id="PF20966">
    <property type="entry name" value="MASE6"/>
    <property type="match status" value="1"/>
</dbReference>
<dbReference type="Gene3D" id="3.30.70.270">
    <property type="match status" value="1"/>
</dbReference>
<dbReference type="EMBL" id="AJYQ02000068">
    <property type="protein sequence ID" value="OEE35830.1"/>
    <property type="molecule type" value="Genomic_DNA"/>
</dbReference>
<dbReference type="AlphaFoldDB" id="A0A1E5BGT5"/>
<gene>
    <name evidence="5" type="ORF">A1QO_19740</name>
</gene>
<organism evidence="5 6">
    <name type="scientific">Vibrio genomosp. F10 str. ZF-129</name>
    <dbReference type="NCBI Taxonomy" id="1187848"/>
    <lineage>
        <taxon>Bacteria</taxon>
        <taxon>Pseudomonadati</taxon>
        <taxon>Pseudomonadota</taxon>
        <taxon>Gammaproteobacteria</taxon>
        <taxon>Vibrionales</taxon>
        <taxon>Vibrionaceae</taxon>
        <taxon>Vibrio</taxon>
    </lineage>
</organism>
<dbReference type="InterPro" id="IPR050469">
    <property type="entry name" value="Diguanylate_Cyclase"/>
</dbReference>
<dbReference type="GO" id="GO:0052621">
    <property type="term" value="F:diguanylate cyclase activity"/>
    <property type="evidence" value="ECO:0007669"/>
    <property type="project" value="UniProtKB-EC"/>
</dbReference>
<dbReference type="PANTHER" id="PTHR45138">
    <property type="entry name" value="REGULATORY COMPONENTS OF SENSORY TRANSDUCTION SYSTEM"/>
    <property type="match status" value="1"/>
</dbReference>
<keyword evidence="3" id="KW-0812">Transmembrane</keyword>
<dbReference type="InterPro" id="IPR029787">
    <property type="entry name" value="Nucleotide_cyclase"/>
</dbReference>
<accession>A0A1E5BGT5</accession>
<evidence type="ECO:0000313" key="6">
    <source>
        <dbReference type="Proteomes" id="UP000094741"/>
    </source>
</evidence>
<evidence type="ECO:0000256" key="1">
    <source>
        <dbReference type="ARBA" id="ARBA00012528"/>
    </source>
</evidence>
<evidence type="ECO:0000256" key="3">
    <source>
        <dbReference type="SAM" id="Phobius"/>
    </source>
</evidence>
<evidence type="ECO:0000313" key="5">
    <source>
        <dbReference type="EMBL" id="OEE35830.1"/>
    </source>
</evidence>
<keyword evidence="3" id="KW-1133">Transmembrane helix</keyword>
<dbReference type="SMART" id="SM00267">
    <property type="entry name" value="GGDEF"/>
    <property type="match status" value="1"/>
</dbReference>
<keyword evidence="3" id="KW-0472">Membrane</keyword>
<dbReference type="Pfam" id="PF00990">
    <property type="entry name" value="GGDEF"/>
    <property type="match status" value="1"/>
</dbReference>
<dbReference type="SUPFAM" id="SSF55073">
    <property type="entry name" value="Nucleotide cyclase"/>
    <property type="match status" value="1"/>
</dbReference>
<feature type="domain" description="GGDEF" evidence="4">
    <location>
        <begin position="201"/>
        <end position="332"/>
    </location>
</feature>
<feature type="transmembrane region" description="Helical" evidence="3">
    <location>
        <begin position="72"/>
        <end position="90"/>
    </location>
</feature>
<evidence type="ECO:0000259" key="4">
    <source>
        <dbReference type="PROSITE" id="PS50887"/>
    </source>
</evidence>
<reference evidence="5 6" key="1">
    <citation type="journal article" date="2012" name="Science">
        <title>Ecological populations of bacteria act as socially cohesive units of antibiotic production and resistance.</title>
        <authorList>
            <person name="Cordero O.X."/>
            <person name="Wildschutte H."/>
            <person name="Kirkup B."/>
            <person name="Proehl S."/>
            <person name="Ngo L."/>
            <person name="Hussain F."/>
            <person name="Le Roux F."/>
            <person name="Mincer T."/>
            <person name="Polz M.F."/>
        </authorList>
    </citation>
    <scope>NUCLEOTIDE SEQUENCE [LARGE SCALE GENOMIC DNA]</scope>
    <source>
        <strain evidence="5 6">ZF-129</strain>
    </source>
</reference>
<feature type="transmembrane region" description="Helical" evidence="3">
    <location>
        <begin position="16"/>
        <end position="36"/>
    </location>
</feature>
<dbReference type="STRING" id="1187848.A1QO_19740"/>
<feature type="transmembrane region" description="Helical" evidence="3">
    <location>
        <begin position="42"/>
        <end position="60"/>
    </location>
</feature>
<dbReference type="InterPro" id="IPR048435">
    <property type="entry name" value="MASE6"/>
</dbReference>
<feature type="transmembrane region" description="Helical" evidence="3">
    <location>
        <begin position="142"/>
        <end position="164"/>
    </location>
</feature>
<feature type="transmembrane region" description="Helical" evidence="3">
    <location>
        <begin position="119"/>
        <end position="136"/>
    </location>
</feature>
<dbReference type="NCBIfam" id="TIGR00254">
    <property type="entry name" value="GGDEF"/>
    <property type="match status" value="1"/>
</dbReference>
<dbReference type="PROSITE" id="PS50887">
    <property type="entry name" value="GGDEF"/>
    <property type="match status" value="1"/>
</dbReference>
<protein>
    <recommendedName>
        <fullName evidence="1">diguanylate cyclase</fullName>
        <ecNumber evidence="1">2.7.7.65</ecNumber>
    </recommendedName>
</protein>
<name>A0A1E5BGT5_9VIBR</name>
<dbReference type="OrthoDB" id="9812260at2"/>
<dbReference type="InterPro" id="IPR000160">
    <property type="entry name" value="GGDEF_dom"/>
</dbReference>
<dbReference type="RefSeq" id="WP_017040965.1">
    <property type="nucleotide sequence ID" value="NZ_AJYQ02000068.1"/>
</dbReference>
<dbReference type="EC" id="2.7.7.65" evidence="1"/>
<dbReference type="InterPro" id="IPR043128">
    <property type="entry name" value="Rev_trsase/Diguanyl_cyclase"/>
</dbReference>
<comment type="caution">
    <text evidence="5">The sequence shown here is derived from an EMBL/GenBank/DDBJ whole genome shotgun (WGS) entry which is preliminary data.</text>
</comment>
<comment type="catalytic activity">
    <reaction evidence="2">
        <text>2 GTP = 3',3'-c-di-GMP + 2 diphosphate</text>
        <dbReference type="Rhea" id="RHEA:24898"/>
        <dbReference type="ChEBI" id="CHEBI:33019"/>
        <dbReference type="ChEBI" id="CHEBI:37565"/>
        <dbReference type="ChEBI" id="CHEBI:58805"/>
        <dbReference type="EC" id="2.7.7.65"/>
    </reaction>
</comment>
<dbReference type="PANTHER" id="PTHR45138:SF9">
    <property type="entry name" value="DIGUANYLATE CYCLASE DGCM-RELATED"/>
    <property type="match status" value="1"/>
</dbReference>
<proteinExistence type="predicted"/>
<evidence type="ECO:0000256" key="2">
    <source>
        <dbReference type="ARBA" id="ARBA00034247"/>
    </source>
</evidence>
<dbReference type="CDD" id="cd01949">
    <property type="entry name" value="GGDEF"/>
    <property type="match status" value="1"/>
</dbReference>
<dbReference type="eggNOG" id="COG3706">
    <property type="taxonomic scope" value="Bacteria"/>
</dbReference>
<sequence length="342" mass="38514">MSSNYLDSTDRIRKTVLSSVSFAFFFIVTALAIFNVVYHSQYLFAALEMVFALFSLYMFIRCRRGQYSVVSVYWYLWFIAVLIILGTALLPITDVLFLWGFFFPTIAYLLLGGRLGFQLSLIVLVLVLSAVSYKVFGTEGLPFAPVFINFFTCYLAIWCVSHFFELSRAQANESLQKLALTDSLTGCNNRLAFTESLESHSDDYLLMLDIDDFKSINDDYGHDIGDFVLKKISQQLMKDVELNRIFRIGGEEFCVWLSASDIDSALAKADGLRDNVARLLVNIEGSMISLSFSGGLVKNKQGLSESDLLKRADRLLYKAKAQGKDQVIASSEREVFEPVLVG</sequence>